<name>A0A9W6MAJ1_9ACTN</name>
<evidence type="ECO:0000259" key="1">
    <source>
        <dbReference type="Pfam" id="PF02543"/>
    </source>
</evidence>
<evidence type="ECO:0000313" key="2">
    <source>
        <dbReference type="EMBL" id="GLK06760.1"/>
    </source>
</evidence>
<dbReference type="PANTHER" id="PTHR34847">
    <property type="entry name" value="NODULATION PROTEIN U"/>
    <property type="match status" value="1"/>
</dbReference>
<organism evidence="2 3">
    <name type="scientific">Streptosporangium carneum</name>
    <dbReference type="NCBI Taxonomy" id="47481"/>
    <lineage>
        <taxon>Bacteria</taxon>
        <taxon>Bacillati</taxon>
        <taxon>Actinomycetota</taxon>
        <taxon>Actinomycetes</taxon>
        <taxon>Streptosporangiales</taxon>
        <taxon>Streptosporangiaceae</taxon>
        <taxon>Streptosporangium</taxon>
    </lineage>
</organism>
<dbReference type="PANTHER" id="PTHR34847:SF1">
    <property type="entry name" value="NODULATION PROTEIN U"/>
    <property type="match status" value="1"/>
</dbReference>
<dbReference type="Proteomes" id="UP001143474">
    <property type="component" value="Unassembled WGS sequence"/>
</dbReference>
<evidence type="ECO:0000313" key="3">
    <source>
        <dbReference type="Proteomes" id="UP001143474"/>
    </source>
</evidence>
<dbReference type="InterPro" id="IPR003696">
    <property type="entry name" value="Carbtransf_dom"/>
</dbReference>
<gene>
    <name evidence="2" type="ORF">GCM10017600_01650</name>
</gene>
<reference evidence="2" key="2">
    <citation type="submission" date="2023-01" db="EMBL/GenBank/DDBJ databases">
        <authorList>
            <person name="Sun Q."/>
            <person name="Evtushenko L."/>
        </authorList>
    </citation>
    <scope>NUCLEOTIDE SEQUENCE</scope>
    <source>
        <strain evidence="2">VKM Ac-2007</strain>
    </source>
</reference>
<dbReference type="EMBL" id="BSEV01000001">
    <property type="protein sequence ID" value="GLK06760.1"/>
    <property type="molecule type" value="Genomic_DNA"/>
</dbReference>
<dbReference type="GO" id="GO:0003824">
    <property type="term" value="F:catalytic activity"/>
    <property type="evidence" value="ECO:0007669"/>
    <property type="project" value="InterPro"/>
</dbReference>
<dbReference type="Gene3D" id="3.30.420.40">
    <property type="match status" value="1"/>
</dbReference>
<dbReference type="Pfam" id="PF02543">
    <property type="entry name" value="Carbam_trans_N"/>
    <property type="match status" value="1"/>
</dbReference>
<accession>A0A9W6MAJ1</accession>
<comment type="caution">
    <text evidence="2">The sequence shown here is derived from an EMBL/GenBank/DDBJ whole genome shotgun (WGS) entry which is preliminary data.</text>
</comment>
<dbReference type="AlphaFoldDB" id="A0A9W6MAJ1"/>
<dbReference type="InterPro" id="IPR051338">
    <property type="entry name" value="NodU/CmcH_Carbamoyltrnsfr"/>
</dbReference>
<sequence length="410" mass="46061">MRNQRLTSLGIKLSHDGSVALFEDNKLVQCHEMEKLNNNPRYSEYRLTGSELSDLLRDIGYEWSEVDALVIDGWHTTPFEVTLGGETVPFEVADYGHPYDVRASPPAKKPAFSPYFERDCTSYHHIAGHIFSAYCSSPMAQRGETSFVFAWDGMSFPQLFHYDRGGQLECLGYLFLMSGFIHTYFAANFAPYKECRPNDLSLAGKHMAYIAKGQKQPSLIEGFHSIFGKPVAKTGSVTTHDQMLEFEQALLLKPVFRAKASRFSDDDILTAFHHFIEFIEEVLVRTLAARLNEFDAGARNLCHADGCAPNIKWNSAIRRSCDLKELWIPPFPDDTGAAIGIVCCELVAKHGYESIDWDVYSGLPDRGPAADGQRARESGDIRAAQALLGVQRAADPLQHQRERPRFRVLS</sequence>
<reference evidence="2" key="1">
    <citation type="journal article" date="2014" name="Int. J. Syst. Evol. Microbiol.">
        <title>Complete genome sequence of Corynebacterium casei LMG S-19264T (=DSM 44701T), isolated from a smear-ripened cheese.</title>
        <authorList>
            <consortium name="US DOE Joint Genome Institute (JGI-PGF)"/>
            <person name="Walter F."/>
            <person name="Albersmeier A."/>
            <person name="Kalinowski J."/>
            <person name="Ruckert C."/>
        </authorList>
    </citation>
    <scope>NUCLEOTIDE SEQUENCE</scope>
    <source>
        <strain evidence="2">VKM Ac-2007</strain>
    </source>
</reference>
<protein>
    <recommendedName>
        <fullName evidence="1">Carbamoyltransferase domain-containing protein</fullName>
    </recommendedName>
</protein>
<feature type="domain" description="Carbamoyltransferase" evidence="1">
    <location>
        <begin position="9"/>
        <end position="343"/>
    </location>
</feature>
<proteinExistence type="predicted"/>
<keyword evidence="3" id="KW-1185">Reference proteome</keyword>